<protein>
    <submittedName>
        <fullName evidence="1">Uncharacterized protein</fullName>
    </submittedName>
</protein>
<dbReference type="OrthoDB" id="10408678at2759"/>
<dbReference type="AlphaFoldDB" id="A0A653DIE2"/>
<accession>A0A653DIE2</accession>
<reference evidence="1 2" key="1">
    <citation type="submission" date="2019-01" db="EMBL/GenBank/DDBJ databases">
        <authorList>
            <person name="Sayadi A."/>
        </authorList>
    </citation>
    <scope>NUCLEOTIDE SEQUENCE [LARGE SCALE GENOMIC DNA]</scope>
</reference>
<feature type="non-terminal residue" evidence="1">
    <location>
        <position position="1"/>
    </location>
</feature>
<organism evidence="1 2">
    <name type="scientific">Callosobruchus maculatus</name>
    <name type="common">Southern cowpea weevil</name>
    <name type="synonym">Pulse bruchid</name>
    <dbReference type="NCBI Taxonomy" id="64391"/>
    <lineage>
        <taxon>Eukaryota</taxon>
        <taxon>Metazoa</taxon>
        <taxon>Ecdysozoa</taxon>
        <taxon>Arthropoda</taxon>
        <taxon>Hexapoda</taxon>
        <taxon>Insecta</taxon>
        <taxon>Pterygota</taxon>
        <taxon>Neoptera</taxon>
        <taxon>Endopterygota</taxon>
        <taxon>Coleoptera</taxon>
        <taxon>Polyphaga</taxon>
        <taxon>Cucujiformia</taxon>
        <taxon>Chrysomeloidea</taxon>
        <taxon>Chrysomelidae</taxon>
        <taxon>Bruchinae</taxon>
        <taxon>Bruchini</taxon>
        <taxon>Callosobruchus</taxon>
    </lineage>
</organism>
<evidence type="ECO:0000313" key="1">
    <source>
        <dbReference type="EMBL" id="VEN59963.1"/>
    </source>
</evidence>
<dbReference type="Proteomes" id="UP000410492">
    <property type="component" value="Unassembled WGS sequence"/>
</dbReference>
<proteinExistence type="predicted"/>
<dbReference type="EMBL" id="CAACVG010012243">
    <property type="protein sequence ID" value="VEN59963.1"/>
    <property type="molecule type" value="Genomic_DNA"/>
</dbReference>
<evidence type="ECO:0000313" key="2">
    <source>
        <dbReference type="Proteomes" id="UP000410492"/>
    </source>
</evidence>
<keyword evidence="2" id="KW-1185">Reference proteome</keyword>
<name>A0A653DIE2_CALMS</name>
<gene>
    <name evidence="1" type="ORF">CALMAC_LOCUS17800</name>
</gene>
<sequence>NSRGATRDAARNASVVFLVQRGAHLLFYCRVSATPLSLWKTAGKSDENSRKVYLPSKSELRKFFFATLNSLEVLELNFIGVK</sequence>